<keyword evidence="8" id="KW-0282">Flagellum</keyword>
<comment type="caution">
    <text evidence="8">The sequence shown here is derived from an EMBL/GenBank/DDBJ whole genome shotgun (WGS) entry which is preliminary data.</text>
</comment>
<dbReference type="InterPro" id="IPR010809">
    <property type="entry name" value="FliD_C"/>
</dbReference>
<dbReference type="InterPro" id="IPR040026">
    <property type="entry name" value="FliD"/>
</dbReference>
<dbReference type="GO" id="GO:0009421">
    <property type="term" value="C:bacterial-type flagellum filament cap"/>
    <property type="evidence" value="ECO:0007669"/>
    <property type="project" value="InterPro"/>
</dbReference>
<evidence type="ECO:0000256" key="3">
    <source>
        <dbReference type="ARBA" id="ARBA00023054"/>
    </source>
</evidence>
<feature type="domain" description="Flagellar hook-associated protein 2 C-terminal" evidence="7">
    <location>
        <begin position="272"/>
        <end position="534"/>
    </location>
</feature>
<dbReference type="Pfam" id="PF07195">
    <property type="entry name" value="FliD_C"/>
    <property type="match status" value="1"/>
</dbReference>
<evidence type="ECO:0000259" key="7">
    <source>
        <dbReference type="Pfam" id="PF07195"/>
    </source>
</evidence>
<reference evidence="8" key="1">
    <citation type="journal article" date="2014" name="Int. J. Syst. Evol. Microbiol.">
        <title>Complete genome sequence of Corynebacterium casei LMG S-19264T (=DSM 44701T), isolated from a smear-ripened cheese.</title>
        <authorList>
            <consortium name="US DOE Joint Genome Institute (JGI-PGF)"/>
            <person name="Walter F."/>
            <person name="Albersmeier A."/>
            <person name="Kalinowski J."/>
            <person name="Ruckert C."/>
        </authorList>
    </citation>
    <scope>NUCLEOTIDE SEQUENCE</scope>
    <source>
        <strain evidence="8">JCM 15325</strain>
    </source>
</reference>
<feature type="domain" description="Flagellar hook-associated protein 2 N-terminal" evidence="6">
    <location>
        <begin position="39"/>
        <end position="134"/>
    </location>
</feature>
<comment type="subcellular location">
    <subcellularLocation>
        <location evidence="5">Secreted</location>
    </subcellularLocation>
    <subcellularLocation>
        <location evidence="5">Bacterial flagellum</location>
    </subcellularLocation>
</comment>
<evidence type="ECO:0000256" key="4">
    <source>
        <dbReference type="ARBA" id="ARBA00023143"/>
    </source>
</evidence>
<comment type="function">
    <text evidence="5">Required for morphogenesis and for the elongation of the flagellar filament by facilitating polymerization of the flagellin monomers at the tip of growing filament. Forms a capping structure, which prevents flagellin subunits (transported through the central channel of the flagellum) from leaking out without polymerization at the distal end.</text>
</comment>
<dbReference type="GO" id="GO:0071973">
    <property type="term" value="P:bacterial-type flagellum-dependent cell motility"/>
    <property type="evidence" value="ECO:0007669"/>
    <property type="project" value="TreeGrafter"/>
</dbReference>
<comment type="subunit">
    <text evidence="2 5">Homopentamer.</text>
</comment>
<evidence type="ECO:0000259" key="6">
    <source>
        <dbReference type="Pfam" id="PF02465"/>
    </source>
</evidence>
<proteinExistence type="inferred from homology"/>
<name>A0A917S339_9BACL</name>
<dbReference type="RefSeq" id="WP_188802772.1">
    <property type="nucleotide sequence ID" value="NZ_BMOK01000006.1"/>
</dbReference>
<dbReference type="InterPro" id="IPR003481">
    <property type="entry name" value="FliD_N"/>
</dbReference>
<dbReference type="Proteomes" id="UP000654670">
    <property type="component" value="Unassembled WGS sequence"/>
</dbReference>
<keyword evidence="8" id="KW-0966">Cell projection</keyword>
<evidence type="ECO:0000256" key="5">
    <source>
        <dbReference type="RuleBase" id="RU362066"/>
    </source>
</evidence>
<comment type="similarity">
    <text evidence="1 5">Belongs to the FliD family.</text>
</comment>
<accession>A0A917S339</accession>
<dbReference type="EMBL" id="BMOK01000006">
    <property type="protein sequence ID" value="GGL54434.1"/>
    <property type="molecule type" value="Genomic_DNA"/>
</dbReference>
<dbReference type="PANTHER" id="PTHR30288">
    <property type="entry name" value="FLAGELLAR CAP/ASSEMBLY PROTEIN FLID"/>
    <property type="match status" value="1"/>
</dbReference>
<keyword evidence="5" id="KW-0964">Secreted</keyword>
<sequence length="549" mass="58354">MSSTSSTNSSSSSSGISINSINSMLNSTSNNNRVSGLVSGINVDSIVAQMMVSASQPLAQMQKNLQKLEWQRDDYRSMNTLLTTLQTNVQTMSLQSSYLVNTVSSSSPSVASATAGATAGNATYSLSVGSLATSAFNVGGPIAANSNFDPSQSLASQSGNLKDSTGIPSSGNITFTLSSYDQNGNFLSQQFSFDPTKSSLNDVLSTISQSNLGINAFYDPVKQEVSMTRSATGNLGGTKTSGYGIFFDNSGGNNITFLTNTLQMTQSNETKGSDASFTLNGLQTTRHSNTFSVNGVNFTLQGSGSSTLTVNTDTTTVYNSINNFINTYNTTIQGINDMISQAPNPSYQPLSATQKQSMTAADITAWTTKAQAGMLWNDSILSSGLSQMRLDLSNMVSGTSSSTLNSLSAIGITTSTNYRDHGKLVISDPAALNQAISTNPQAVMQLFTNMGTSLPNNQGTDPTKQGVMQRLNSTITNTINQIEQKAGNTSMADNQYFIGQNIDTLNTQISTEQTRLTAVENQYYNQFNAMEQAILLSNQQSSYISSLMH</sequence>
<keyword evidence="3" id="KW-0175">Coiled coil</keyword>
<evidence type="ECO:0000313" key="9">
    <source>
        <dbReference type="Proteomes" id="UP000654670"/>
    </source>
</evidence>
<evidence type="ECO:0000256" key="2">
    <source>
        <dbReference type="ARBA" id="ARBA00011255"/>
    </source>
</evidence>
<dbReference type="GO" id="GO:0005576">
    <property type="term" value="C:extracellular region"/>
    <property type="evidence" value="ECO:0007669"/>
    <property type="project" value="UniProtKB-SubCell"/>
</dbReference>
<gene>
    <name evidence="8" type="primary">fliD</name>
    <name evidence="8" type="ORF">GCM10007968_18120</name>
</gene>
<reference evidence="8" key="2">
    <citation type="submission" date="2020-09" db="EMBL/GenBank/DDBJ databases">
        <authorList>
            <person name="Sun Q."/>
            <person name="Ohkuma M."/>
        </authorList>
    </citation>
    <scope>NUCLEOTIDE SEQUENCE</scope>
    <source>
        <strain evidence="8">JCM 15325</strain>
    </source>
</reference>
<dbReference type="GO" id="GO:0009424">
    <property type="term" value="C:bacterial-type flagellum hook"/>
    <property type="evidence" value="ECO:0007669"/>
    <property type="project" value="UniProtKB-UniRule"/>
</dbReference>
<protein>
    <recommendedName>
        <fullName evidence="5">Flagellar hook-associated protein 2</fullName>
        <shortName evidence="5">HAP2</shortName>
    </recommendedName>
    <alternativeName>
        <fullName evidence="5">Flagellar cap protein</fullName>
    </alternativeName>
</protein>
<evidence type="ECO:0000313" key="8">
    <source>
        <dbReference type="EMBL" id="GGL54434.1"/>
    </source>
</evidence>
<organism evidence="8 9">
    <name type="scientific">Sporolactobacillus putidus</name>
    <dbReference type="NCBI Taxonomy" id="492735"/>
    <lineage>
        <taxon>Bacteria</taxon>
        <taxon>Bacillati</taxon>
        <taxon>Bacillota</taxon>
        <taxon>Bacilli</taxon>
        <taxon>Bacillales</taxon>
        <taxon>Sporolactobacillaceae</taxon>
        <taxon>Sporolactobacillus</taxon>
    </lineage>
</organism>
<keyword evidence="9" id="KW-1185">Reference proteome</keyword>
<dbReference type="GO" id="GO:0007155">
    <property type="term" value="P:cell adhesion"/>
    <property type="evidence" value="ECO:0007669"/>
    <property type="project" value="InterPro"/>
</dbReference>
<dbReference type="PANTHER" id="PTHR30288:SF0">
    <property type="entry name" value="FLAGELLAR HOOK-ASSOCIATED PROTEIN 2"/>
    <property type="match status" value="1"/>
</dbReference>
<dbReference type="AlphaFoldDB" id="A0A917S339"/>
<evidence type="ECO:0000256" key="1">
    <source>
        <dbReference type="ARBA" id="ARBA00009764"/>
    </source>
</evidence>
<dbReference type="Pfam" id="PF02465">
    <property type="entry name" value="FliD_N"/>
    <property type="match status" value="1"/>
</dbReference>
<keyword evidence="4 5" id="KW-0975">Bacterial flagellum</keyword>
<keyword evidence="8" id="KW-0969">Cilium</keyword>